<dbReference type="PANTHER" id="PTHR43409">
    <property type="entry name" value="ANAEROBIC MAGNESIUM-PROTOPORPHYRIN IX MONOMETHYL ESTER CYCLASE-RELATED"/>
    <property type="match status" value="1"/>
</dbReference>
<evidence type="ECO:0000256" key="2">
    <source>
        <dbReference type="ARBA" id="ARBA00022691"/>
    </source>
</evidence>
<dbReference type="Proteomes" id="UP000578112">
    <property type="component" value="Unassembled WGS sequence"/>
</dbReference>
<dbReference type="EMBL" id="JACHNH010000001">
    <property type="protein sequence ID" value="MBB4764779.1"/>
    <property type="molecule type" value="Genomic_DNA"/>
</dbReference>
<name>A0A7W7MSP7_9ACTN</name>
<comment type="caution">
    <text evidence="7">The sequence shown here is derived from an EMBL/GenBank/DDBJ whole genome shotgun (WGS) entry which is preliminary data.</text>
</comment>
<keyword evidence="3" id="KW-0479">Metal-binding</keyword>
<keyword evidence="2" id="KW-0949">S-adenosyl-L-methionine</keyword>
<evidence type="ECO:0000256" key="5">
    <source>
        <dbReference type="ARBA" id="ARBA00023014"/>
    </source>
</evidence>
<evidence type="ECO:0000313" key="7">
    <source>
        <dbReference type="EMBL" id="MBB4764779.1"/>
    </source>
</evidence>
<dbReference type="GO" id="GO:0031419">
    <property type="term" value="F:cobalamin binding"/>
    <property type="evidence" value="ECO:0007669"/>
    <property type="project" value="InterPro"/>
</dbReference>
<evidence type="ECO:0000256" key="1">
    <source>
        <dbReference type="ARBA" id="ARBA00001966"/>
    </source>
</evidence>
<sequence length="633" mass="69833">MPAYSLPLLNAAAAQRPEADPRLRAQWPAVLVTMPFMDANRPSIQLGLLAAILREHGFPAHTLHANLDFAARLGLERYHRLGERRSRMVADWLFSVAAFGDQAPDHHGRLFDDFADDLAYLGDAELPRETLLRMRDEDVPAYLDALVDGYDWDQVRVVGFSSTFQQNTASFALARRLRQRFPHIVTVFGGANFDGEMGPEWIRAVDCVDVAVVGEGDVALPRLMHALATGAGPAGIPGIACRVDGAVVTTAPEAALARLDESPHPDYDEFFDRSARLGLLPADGPTRVRLPFESARGCWWGAKHHCTFCGLNGGTMQFRAKSAERVAGELVAQARRYRTFRFEAVDNIVDMSYLKQLFPAFIEQETGFELFYEVKANLTRDQVRTLAHAGVSAIQPGIESLSSHVLALMNKGVRAAQNINLLRWARYYGIDVSWNIIWGFPGETEQDYAEQAALMPHLTHLQAPNGTGRLWLERFSPLYRGSPGKVPEHSYRYIYPPSVELGKVAYFFEYDLPDALPDTAYAAVAAGAAHWKAAGADGHKPVLRYWAAPGFVQIYDGRHAGAEGTYTFEGPVADLYAACSDRPLTANAAYRRLDGRLPAEAIQQTLIEYARRGLMVLDGDLALSLALPAGAPR</sequence>
<dbReference type="NCBIfam" id="TIGR03975">
    <property type="entry name" value="rSAM_ocin_1"/>
    <property type="match status" value="1"/>
</dbReference>
<accession>A0A7W7MSP7</accession>
<evidence type="ECO:0000256" key="4">
    <source>
        <dbReference type="ARBA" id="ARBA00023004"/>
    </source>
</evidence>
<dbReference type="Pfam" id="PF04055">
    <property type="entry name" value="Radical_SAM"/>
    <property type="match status" value="1"/>
</dbReference>
<dbReference type="SFLD" id="SFLDF00324">
    <property type="entry name" value="bacteriocin_maturation"/>
    <property type="match status" value="1"/>
</dbReference>
<dbReference type="AlphaFoldDB" id="A0A7W7MSP7"/>
<dbReference type="PROSITE" id="PS51332">
    <property type="entry name" value="B12_BINDING"/>
    <property type="match status" value="1"/>
</dbReference>
<dbReference type="InterPro" id="IPR006158">
    <property type="entry name" value="Cobalamin-bd"/>
</dbReference>
<dbReference type="SFLD" id="SFLDS00029">
    <property type="entry name" value="Radical_SAM"/>
    <property type="match status" value="1"/>
</dbReference>
<keyword evidence="4" id="KW-0408">Iron</keyword>
<dbReference type="InterPro" id="IPR006638">
    <property type="entry name" value="Elp3/MiaA/NifB-like_rSAM"/>
</dbReference>
<comment type="cofactor">
    <cofactor evidence="1">
        <name>[4Fe-4S] cluster</name>
        <dbReference type="ChEBI" id="CHEBI:49883"/>
    </cofactor>
</comment>
<evidence type="ECO:0000256" key="3">
    <source>
        <dbReference type="ARBA" id="ARBA00022723"/>
    </source>
</evidence>
<dbReference type="Gene3D" id="3.80.30.20">
    <property type="entry name" value="tm_1862 like domain"/>
    <property type="match status" value="1"/>
</dbReference>
<dbReference type="SUPFAM" id="SSF102114">
    <property type="entry name" value="Radical SAM enzymes"/>
    <property type="match status" value="1"/>
</dbReference>
<dbReference type="RefSeq" id="WP_239087144.1">
    <property type="nucleotide sequence ID" value="NZ_BOMK01000003.1"/>
</dbReference>
<proteinExistence type="predicted"/>
<dbReference type="Gene3D" id="3.40.50.280">
    <property type="entry name" value="Cobalamin-binding domain"/>
    <property type="match status" value="1"/>
</dbReference>
<dbReference type="GO" id="GO:0005829">
    <property type="term" value="C:cytosol"/>
    <property type="evidence" value="ECO:0007669"/>
    <property type="project" value="TreeGrafter"/>
</dbReference>
<organism evidence="7 8">
    <name type="scientific">Actinoplanes digitatis</name>
    <dbReference type="NCBI Taxonomy" id="1868"/>
    <lineage>
        <taxon>Bacteria</taxon>
        <taxon>Bacillati</taxon>
        <taxon>Actinomycetota</taxon>
        <taxon>Actinomycetes</taxon>
        <taxon>Micromonosporales</taxon>
        <taxon>Micromonosporaceae</taxon>
        <taxon>Actinoplanes</taxon>
    </lineage>
</organism>
<dbReference type="PANTHER" id="PTHR43409:SF7">
    <property type="entry name" value="BLL1977 PROTEIN"/>
    <property type="match status" value="1"/>
</dbReference>
<dbReference type="InterPro" id="IPR058240">
    <property type="entry name" value="rSAM_sf"/>
</dbReference>
<dbReference type="GO" id="GO:0046872">
    <property type="term" value="F:metal ion binding"/>
    <property type="evidence" value="ECO:0007669"/>
    <property type="project" value="UniProtKB-KW"/>
</dbReference>
<dbReference type="GO" id="GO:0003824">
    <property type="term" value="F:catalytic activity"/>
    <property type="evidence" value="ECO:0007669"/>
    <property type="project" value="InterPro"/>
</dbReference>
<dbReference type="InterPro" id="IPR023984">
    <property type="entry name" value="rSAM_ocin_1"/>
</dbReference>
<dbReference type="SFLD" id="SFLDG01082">
    <property type="entry name" value="B12-binding_domain_containing"/>
    <property type="match status" value="1"/>
</dbReference>
<keyword evidence="5" id="KW-0411">Iron-sulfur</keyword>
<keyword evidence="8" id="KW-1185">Reference proteome</keyword>
<feature type="domain" description="B12-binding" evidence="6">
    <location>
        <begin position="84"/>
        <end position="234"/>
    </location>
</feature>
<protein>
    <submittedName>
        <fullName evidence="7">Ribosomal peptide maturation radical SAM protein 1</fullName>
    </submittedName>
</protein>
<reference evidence="7 8" key="1">
    <citation type="submission" date="2020-08" db="EMBL/GenBank/DDBJ databases">
        <title>Sequencing the genomes of 1000 actinobacteria strains.</title>
        <authorList>
            <person name="Klenk H.-P."/>
        </authorList>
    </citation>
    <scope>NUCLEOTIDE SEQUENCE [LARGE SCALE GENOMIC DNA]</scope>
    <source>
        <strain evidence="7 8">DSM 43149</strain>
    </source>
</reference>
<dbReference type="InterPro" id="IPR023404">
    <property type="entry name" value="rSAM_horseshoe"/>
</dbReference>
<evidence type="ECO:0000259" key="6">
    <source>
        <dbReference type="PROSITE" id="PS51332"/>
    </source>
</evidence>
<dbReference type="InterPro" id="IPR051198">
    <property type="entry name" value="BchE-like"/>
</dbReference>
<dbReference type="SMART" id="SM00729">
    <property type="entry name" value="Elp3"/>
    <property type="match status" value="1"/>
</dbReference>
<evidence type="ECO:0000313" key="8">
    <source>
        <dbReference type="Proteomes" id="UP000578112"/>
    </source>
</evidence>
<dbReference type="InterPro" id="IPR007197">
    <property type="entry name" value="rSAM"/>
</dbReference>
<dbReference type="GO" id="GO:0051536">
    <property type="term" value="F:iron-sulfur cluster binding"/>
    <property type="evidence" value="ECO:0007669"/>
    <property type="project" value="UniProtKB-KW"/>
</dbReference>
<gene>
    <name evidence="7" type="ORF">BJ971_005335</name>
</gene>